<gene>
    <name evidence="2" type="ORF">JTE90_027929</name>
</gene>
<evidence type="ECO:0000313" key="2">
    <source>
        <dbReference type="EMBL" id="KAG8195185.1"/>
    </source>
</evidence>
<feature type="region of interest" description="Disordered" evidence="1">
    <location>
        <begin position="1"/>
        <end position="33"/>
    </location>
</feature>
<feature type="region of interest" description="Disordered" evidence="1">
    <location>
        <begin position="117"/>
        <end position="228"/>
    </location>
</feature>
<dbReference type="EMBL" id="JAFNEN010000091">
    <property type="protein sequence ID" value="KAG8195185.1"/>
    <property type="molecule type" value="Genomic_DNA"/>
</dbReference>
<dbReference type="AlphaFoldDB" id="A0AAV6VGU8"/>
<evidence type="ECO:0000256" key="1">
    <source>
        <dbReference type="SAM" id="MobiDB-lite"/>
    </source>
</evidence>
<name>A0AAV6VGU8_9ARAC</name>
<reference evidence="2 3" key="1">
    <citation type="journal article" date="2022" name="Nat. Ecol. Evol.">
        <title>A masculinizing supergene underlies an exaggerated male reproductive morph in a spider.</title>
        <authorList>
            <person name="Hendrickx F."/>
            <person name="De Corte Z."/>
            <person name="Sonet G."/>
            <person name="Van Belleghem S.M."/>
            <person name="Kostlbacher S."/>
            <person name="Vangestel C."/>
        </authorList>
    </citation>
    <scope>NUCLEOTIDE SEQUENCE [LARGE SCALE GENOMIC DNA]</scope>
    <source>
        <strain evidence="2">W744_W776</strain>
    </source>
</reference>
<sequence>MDAVRRANFASKQVRAGPAPLASFEDLPSDELESPEDFVQLPLHTSSAIDDLSSNQDLQFATPDSLTISSQSTPRIECDFGSHFTITPGTESYDGHSTTELRTTSLSSLSKEVTSLNASQKKGTAQSLGNLDSSSSQLVPETNTRKSSWTDMFRSHTPNSAKPSTDPTSAVSEPVEEKHPKKKKSRSKKEESKSKEKGKFLSFLKKKSNKTVSSPLSPGEHLAPSENVSISDCTQNLPEEVISPKVTNGSVSKGKENELPTNIELSPMILEAQNDLGKTNSERNDKIPDERKISRKLINISEKPVEKECNVFAPQENLLDNLTSRHESQDKQFDHLMSRHENQENQLNNPLSRQETQDNKLEKASENNIQAVVEECERESSESEITLEAKTDTITEDDATLNEDETETDFEAETLISQDMSELDEDSLIEIRPLVSENVKQLVIPSRQQRLEVTTKPIDRPRSTTPINVAPLEAFIQSVSPTFVSKIEKIKLSLPGEQFVNRIKSPKKSSARSWTDFCESVLHSPRMHKRTGSEDQADPFGDGAPFNSEFDSNWAAFESNFESSGSNSFVETFAMSVSSTNQADQSPTKLSDPYAPFTADFAVLSCVCSCHAYGCRPCEQTKPNSEVKTGPCGCVLKLPMVFTLITKTYR</sequence>
<dbReference type="Proteomes" id="UP000827092">
    <property type="component" value="Unassembled WGS sequence"/>
</dbReference>
<feature type="compositionally biased region" description="Polar residues" evidence="1">
    <location>
        <begin position="344"/>
        <end position="354"/>
    </location>
</feature>
<accession>A0AAV6VGU8</accession>
<keyword evidence="3" id="KW-1185">Reference proteome</keyword>
<proteinExistence type="predicted"/>
<feature type="compositionally biased region" description="Polar residues" evidence="1">
    <location>
        <begin position="117"/>
        <end position="171"/>
    </location>
</feature>
<feature type="region of interest" description="Disordered" evidence="1">
    <location>
        <begin position="341"/>
        <end position="362"/>
    </location>
</feature>
<organism evidence="2 3">
    <name type="scientific">Oedothorax gibbosus</name>
    <dbReference type="NCBI Taxonomy" id="931172"/>
    <lineage>
        <taxon>Eukaryota</taxon>
        <taxon>Metazoa</taxon>
        <taxon>Ecdysozoa</taxon>
        <taxon>Arthropoda</taxon>
        <taxon>Chelicerata</taxon>
        <taxon>Arachnida</taxon>
        <taxon>Araneae</taxon>
        <taxon>Araneomorphae</taxon>
        <taxon>Entelegynae</taxon>
        <taxon>Araneoidea</taxon>
        <taxon>Linyphiidae</taxon>
        <taxon>Erigoninae</taxon>
        <taxon>Oedothorax</taxon>
    </lineage>
</organism>
<evidence type="ECO:0000313" key="3">
    <source>
        <dbReference type="Proteomes" id="UP000827092"/>
    </source>
</evidence>
<protein>
    <submittedName>
        <fullName evidence="2">Uncharacterized protein</fullName>
    </submittedName>
</protein>
<feature type="compositionally biased region" description="Basic and acidic residues" evidence="1">
    <location>
        <begin position="188"/>
        <end position="199"/>
    </location>
</feature>
<comment type="caution">
    <text evidence="2">The sequence shown here is derived from an EMBL/GenBank/DDBJ whole genome shotgun (WGS) entry which is preliminary data.</text>
</comment>